<dbReference type="GO" id="GO:0006508">
    <property type="term" value="P:proteolysis"/>
    <property type="evidence" value="ECO:0007669"/>
    <property type="project" value="UniProtKB-KW"/>
</dbReference>
<accession>B1ZSJ1</accession>
<gene>
    <name evidence="15" type="ordered locus">Oter_0558</name>
</gene>
<keyword evidence="8" id="KW-0862">Zinc</keyword>
<dbReference type="STRING" id="452637.Oter_0558"/>
<evidence type="ECO:0000256" key="10">
    <source>
        <dbReference type="ARBA" id="ARBA00023049"/>
    </source>
</evidence>
<evidence type="ECO:0000256" key="5">
    <source>
        <dbReference type="ARBA" id="ARBA00022692"/>
    </source>
</evidence>
<keyword evidence="10" id="KW-0482">Metalloprotease</keyword>
<comment type="similarity">
    <text evidence="3">Belongs to the peptidase M50B family.</text>
</comment>
<dbReference type="InterPro" id="IPR008915">
    <property type="entry name" value="Peptidase_M50"/>
</dbReference>
<feature type="transmembrane region" description="Helical" evidence="13">
    <location>
        <begin position="342"/>
        <end position="367"/>
    </location>
</feature>
<keyword evidence="6" id="KW-0479">Metal-binding</keyword>
<protein>
    <submittedName>
        <fullName evidence="15">Peptidase M50</fullName>
    </submittedName>
</protein>
<dbReference type="GO" id="GO:0016020">
    <property type="term" value="C:membrane"/>
    <property type="evidence" value="ECO:0007669"/>
    <property type="project" value="UniProtKB-SubCell"/>
</dbReference>
<evidence type="ECO:0000256" key="8">
    <source>
        <dbReference type="ARBA" id="ARBA00022833"/>
    </source>
</evidence>
<evidence type="ECO:0000256" key="11">
    <source>
        <dbReference type="ARBA" id="ARBA00023136"/>
    </source>
</evidence>
<feature type="transmembrane region" description="Helical" evidence="13">
    <location>
        <begin position="166"/>
        <end position="189"/>
    </location>
</feature>
<dbReference type="HOGENOM" id="CLU_743614_0_0_0"/>
<dbReference type="GO" id="GO:0008237">
    <property type="term" value="F:metallopeptidase activity"/>
    <property type="evidence" value="ECO:0007669"/>
    <property type="project" value="UniProtKB-KW"/>
</dbReference>
<keyword evidence="11 13" id="KW-0472">Membrane</keyword>
<dbReference type="eggNOG" id="COG1994">
    <property type="taxonomic scope" value="Bacteria"/>
</dbReference>
<keyword evidence="9 13" id="KW-1133">Transmembrane helix</keyword>
<feature type="transmembrane region" description="Helical" evidence="13">
    <location>
        <begin position="256"/>
        <end position="273"/>
    </location>
</feature>
<dbReference type="GO" id="GO:0046872">
    <property type="term" value="F:metal ion binding"/>
    <property type="evidence" value="ECO:0007669"/>
    <property type="project" value="UniProtKB-KW"/>
</dbReference>
<dbReference type="PANTHER" id="PTHR39188:SF3">
    <property type="entry name" value="STAGE IV SPORULATION PROTEIN FB"/>
    <property type="match status" value="1"/>
</dbReference>
<dbReference type="PANTHER" id="PTHR39188">
    <property type="entry name" value="MEMBRANE-ASSOCIATED ZINC METALLOPROTEASE M50B"/>
    <property type="match status" value="1"/>
</dbReference>
<evidence type="ECO:0000313" key="16">
    <source>
        <dbReference type="Proteomes" id="UP000007013"/>
    </source>
</evidence>
<feature type="domain" description="Peptidase M50" evidence="14">
    <location>
        <begin position="115"/>
        <end position="188"/>
    </location>
</feature>
<evidence type="ECO:0000256" key="4">
    <source>
        <dbReference type="ARBA" id="ARBA00022670"/>
    </source>
</evidence>
<reference evidence="15 16" key="1">
    <citation type="journal article" date="2011" name="J. Bacteriol.">
        <title>Genome sequence of the verrucomicrobium Opitutus terrae PB90-1, an abundant inhabitant of rice paddy soil ecosystems.</title>
        <authorList>
            <person name="van Passel M.W."/>
            <person name="Kant R."/>
            <person name="Palva A."/>
            <person name="Copeland A."/>
            <person name="Lucas S."/>
            <person name="Lapidus A."/>
            <person name="Glavina del Rio T."/>
            <person name="Pitluck S."/>
            <person name="Goltsman E."/>
            <person name="Clum A."/>
            <person name="Sun H."/>
            <person name="Schmutz J."/>
            <person name="Larimer F.W."/>
            <person name="Land M.L."/>
            <person name="Hauser L."/>
            <person name="Kyrpides N."/>
            <person name="Mikhailova N."/>
            <person name="Richardson P.P."/>
            <person name="Janssen P.H."/>
            <person name="de Vos W.M."/>
            <person name="Smidt H."/>
        </authorList>
    </citation>
    <scope>NUCLEOTIDE SEQUENCE [LARGE SCALE GENOMIC DNA]</scope>
    <source>
        <strain evidence="16">DSM 11246 / JCM 15787 / PB90-1</strain>
    </source>
</reference>
<dbReference type="EMBL" id="CP001032">
    <property type="protein sequence ID" value="ACB73848.1"/>
    <property type="molecule type" value="Genomic_DNA"/>
</dbReference>
<keyword evidence="7" id="KW-0378">Hydrolase</keyword>
<keyword evidence="16" id="KW-1185">Reference proteome</keyword>
<evidence type="ECO:0000256" key="7">
    <source>
        <dbReference type="ARBA" id="ARBA00022801"/>
    </source>
</evidence>
<dbReference type="AlphaFoldDB" id="B1ZSJ1"/>
<keyword evidence="5 13" id="KW-0812">Transmembrane</keyword>
<feature type="transmembrane region" description="Helical" evidence="13">
    <location>
        <begin position="89"/>
        <end position="110"/>
    </location>
</feature>
<comment type="cofactor">
    <cofactor evidence="1">
        <name>Zn(2+)</name>
        <dbReference type="ChEBI" id="CHEBI:29105"/>
    </cofactor>
</comment>
<organism evidence="15 16">
    <name type="scientific">Opitutus terrae (strain DSM 11246 / JCM 15787 / PB90-1)</name>
    <dbReference type="NCBI Taxonomy" id="452637"/>
    <lineage>
        <taxon>Bacteria</taxon>
        <taxon>Pseudomonadati</taxon>
        <taxon>Verrucomicrobiota</taxon>
        <taxon>Opitutia</taxon>
        <taxon>Opitutales</taxon>
        <taxon>Opitutaceae</taxon>
        <taxon>Opitutus</taxon>
    </lineage>
</organism>
<evidence type="ECO:0000313" key="15">
    <source>
        <dbReference type="EMBL" id="ACB73848.1"/>
    </source>
</evidence>
<evidence type="ECO:0000256" key="13">
    <source>
        <dbReference type="SAM" id="Phobius"/>
    </source>
</evidence>
<evidence type="ECO:0000256" key="3">
    <source>
        <dbReference type="ARBA" id="ARBA00007931"/>
    </source>
</evidence>
<feature type="region of interest" description="Disordered" evidence="12">
    <location>
        <begin position="1"/>
        <end position="28"/>
    </location>
</feature>
<evidence type="ECO:0000256" key="6">
    <source>
        <dbReference type="ARBA" id="ARBA00022723"/>
    </source>
</evidence>
<evidence type="ECO:0000259" key="14">
    <source>
        <dbReference type="Pfam" id="PF02163"/>
    </source>
</evidence>
<feature type="transmembrane region" description="Helical" evidence="13">
    <location>
        <begin position="116"/>
        <end position="136"/>
    </location>
</feature>
<evidence type="ECO:0000256" key="12">
    <source>
        <dbReference type="SAM" id="MobiDB-lite"/>
    </source>
</evidence>
<dbReference type="KEGG" id="ote:Oter_0558"/>
<evidence type="ECO:0000256" key="9">
    <source>
        <dbReference type="ARBA" id="ARBA00022989"/>
    </source>
</evidence>
<feature type="transmembrane region" description="Helical" evidence="13">
    <location>
        <begin position="195"/>
        <end position="215"/>
    </location>
</feature>
<evidence type="ECO:0000256" key="1">
    <source>
        <dbReference type="ARBA" id="ARBA00001947"/>
    </source>
</evidence>
<evidence type="ECO:0000256" key="2">
    <source>
        <dbReference type="ARBA" id="ARBA00004141"/>
    </source>
</evidence>
<dbReference type="Proteomes" id="UP000007013">
    <property type="component" value="Chromosome"/>
</dbReference>
<name>B1ZSJ1_OPITP</name>
<keyword evidence="4" id="KW-0645">Protease</keyword>
<sequence length="372" mass="39890">MRSTSSAMHPAASGTATPPTPPVLSGIPRRPPFRIDACCRALAVCRRMSESQPAADNHLDSSPTPTPVDADEFLLAQVRARGEATPASGISSQLLLITAVLFIAIGGLNWGWRTVIFLAVAIAIHELGHVLAMRVFGYKNVRMLFLPFFGGLATGQPRELDATKNALVSLAGPLVGIASAVLAGVLALVTGAPPWLVEFAWASLFLNAFNLLPLVPLDGGQFANDTLFSRFPVLELLFRLLAVAGLGWLAWRAQSWVLGVVAGFMLLGTPQAFRRARIIREARRDPDWQTRPLDRDAVVALRGLVNQIYAGVSEKTPGRLPELAHGVWLEIRKRFPGPGGTTALLAGYLVLCAIVIPVIAVLLARLLPHPAL</sequence>
<comment type="subcellular location">
    <subcellularLocation>
        <location evidence="2">Membrane</location>
        <topology evidence="2">Multi-pass membrane protein</topology>
    </subcellularLocation>
</comment>
<dbReference type="Pfam" id="PF02163">
    <property type="entry name" value="Peptidase_M50"/>
    <property type="match status" value="1"/>
</dbReference>
<proteinExistence type="inferred from homology"/>